<reference evidence="2 3" key="1">
    <citation type="submission" date="2016-01" db="EMBL/GenBank/DDBJ databases">
        <title>Whole genome sequencing of Myroides marinus L41.</title>
        <authorList>
            <person name="Hong K.W."/>
        </authorList>
    </citation>
    <scope>NUCLEOTIDE SEQUENCE [LARGE SCALE GENOMIC DNA]</scope>
    <source>
        <strain evidence="2 3">L41</strain>
    </source>
</reference>
<dbReference type="AlphaFoldDB" id="A0A165QZZ8"/>
<feature type="domain" description="Crassvirus muzzle protein C-terminal" evidence="1">
    <location>
        <begin position="49"/>
        <end position="119"/>
    </location>
</feature>
<evidence type="ECO:0000259" key="1">
    <source>
        <dbReference type="Pfam" id="PF25729"/>
    </source>
</evidence>
<protein>
    <recommendedName>
        <fullName evidence="1">Crassvirus muzzle protein C-terminal domain-containing protein</fullName>
    </recommendedName>
</protein>
<comment type="caution">
    <text evidence="2">The sequence shown here is derived from an EMBL/GenBank/DDBJ whole genome shotgun (WGS) entry which is preliminary data.</text>
</comment>
<keyword evidence="3" id="KW-1185">Reference proteome</keyword>
<dbReference type="Pfam" id="PF25729">
    <property type="entry name" value="crAss_MUZ_C"/>
    <property type="match status" value="1"/>
</dbReference>
<dbReference type="InterPro" id="IPR057888">
    <property type="entry name" value="crAss_MUZ_C"/>
</dbReference>
<organism evidence="2 3">
    <name type="scientific">Myroides marinus</name>
    <dbReference type="NCBI Taxonomy" id="703342"/>
    <lineage>
        <taxon>Bacteria</taxon>
        <taxon>Pseudomonadati</taxon>
        <taxon>Bacteroidota</taxon>
        <taxon>Flavobacteriia</taxon>
        <taxon>Flavobacteriales</taxon>
        <taxon>Flavobacteriaceae</taxon>
        <taxon>Myroides</taxon>
    </lineage>
</organism>
<dbReference type="RefSeq" id="WP_038985304.1">
    <property type="nucleotide sequence ID" value="NZ_JWJO01000012.1"/>
</dbReference>
<evidence type="ECO:0000313" key="3">
    <source>
        <dbReference type="Proteomes" id="UP000076630"/>
    </source>
</evidence>
<proteinExistence type="predicted"/>
<dbReference type="EMBL" id="LQNU01000070">
    <property type="protein sequence ID" value="KZE77494.1"/>
    <property type="molecule type" value="Genomic_DNA"/>
</dbReference>
<sequence length="239" mass="27762">MITIAFREKEKGWTSFFSYEADHYIRLGNTFFSYKNGELWEHNDKENPITNTFYGVKYPSKISTVFNDVQTEDKIFKTFVIEGDAPWDINFKTNLTETSLKNMEFDRRESRYFTHLRGNELEGDFNGNSQGIGVCVSNDKRTLKFDNVGDFVNVGDQLYILDNEQEYLLGVIKSKSISSVTIDKDIDRFCQGYFFFSVKNSRAEGGEIRGYYAMVEMENKDDKQVELFAINSNISKSYV</sequence>
<evidence type="ECO:0000313" key="2">
    <source>
        <dbReference type="EMBL" id="KZE77494.1"/>
    </source>
</evidence>
<accession>A0A165QZZ8</accession>
<name>A0A165QZZ8_9FLAO</name>
<dbReference type="Proteomes" id="UP000076630">
    <property type="component" value="Unassembled WGS sequence"/>
</dbReference>
<gene>
    <name evidence="2" type="ORF">AV926_14055</name>
</gene>
<dbReference type="OrthoDB" id="1441139at2"/>